<comment type="subcellular location">
    <subcellularLocation>
        <location evidence="6">Cytoplasm</location>
    </subcellularLocation>
</comment>
<dbReference type="GO" id="GO:0004642">
    <property type="term" value="F:phosphoribosylformylglycinamidine synthase activity"/>
    <property type="evidence" value="ECO:0007669"/>
    <property type="project" value="UniProtKB-UniRule"/>
</dbReference>
<keyword evidence="3 6" id="KW-0547">Nucleotide-binding</keyword>
<dbReference type="RefSeq" id="WP_188632956.1">
    <property type="nucleotide sequence ID" value="NZ_BMNQ01000026.1"/>
</dbReference>
<keyword evidence="1 6" id="KW-0963">Cytoplasm</keyword>
<dbReference type="GO" id="GO:0005737">
    <property type="term" value="C:cytoplasm"/>
    <property type="evidence" value="ECO:0007669"/>
    <property type="project" value="UniProtKB-SubCell"/>
</dbReference>
<dbReference type="HAMAP" id="MF_01926">
    <property type="entry name" value="PurS"/>
    <property type="match status" value="1"/>
</dbReference>
<proteinExistence type="inferred from homology"/>
<comment type="caution">
    <text evidence="7">The sequence shown here is derived from an EMBL/GenBank/DDBJ whole genome shotgun (WGS) entry which is preliminary data.</text>
</comment>
<evidence type="ECO:0000256" key="1">
    <source>
        <dbReference type="ARBA" id="ARBA00022490"/>
    </source>
</evidence>
<dbReference type="GO" id="GO:0006189">
    <property type="term" value="P:'de novo' IMP biosynthetic process"/>
    <property type="evidence" value="ECO:0007669"/>
    <property type="project" value="UniProtKB-UniRule"/>
</dbReference>
<comment type="pathway">
    <text evidence="6">Purine metabolism; IMP biosynthesis via de novo pathway; 5-amino-1-(5-phospho-D-ribosyl)imidazole from N(2)-formyl-N(1)-(5-phospho-D-ribosyl)glycinamide: step 1/2.</text>
</comment>
<keyword evidence="8" id="KW-1185">Reference proteome</keyword>
<comment type="similarity">
    <text evidence="6">Belongs to the PurS family.</text>
</comment>
<dbReference type="PANTHER" id="PTHR34696">
    <property type="entry name" value="PHOSPHORIBOSYLFORMYLGLYCINAMIDINE SYNTHASE SUBUNIT PURS"/>
    <property type="match status" value="1"/>
</dbReference>
<comment type="function">
    <text evidence="6">Part of the phosphoribosylformylglycinamidine synthase complex involved in the purines biosynthetic pathway. Catalyzes the ATP-dependent conversion of formylglycinamide ribonucleotide (FGAR) and glutamine to yield formylglycinamidine ribonucleotide (FGAM) and glutamate. The FGAM synthase complex is composed of three subunits. PurQ produces an ammonia molecule by converting glutamine to glutamate. PurL transfers the ammonia molecule to FGAR to form FGAM in an ATP-dependent manner. PurS interacts with PurQ and PurL and is thought to assist in the transfer of the ammonia molecule from PurQ to PurL.</text>
</comment>
<gene>
    <name evidence="6 7" type="primary">purS</name>
    <name evidence="7" type="ORF">GCM10007063_19960</name>
</gene>
<sequence>MKKVTIRIMPKQGVLDPQGQAIRTSLNTLGFSEVKDVQTGKLVELLMENHEDIDKRVGEMCDTLLANPVMEDYHYEVEEVAHT</sequence>
<dbReference type="GO" id="GO:0005524">
    <property type="term" value="F:ATP binding"/>
    <property type="evidence" value="ECO:0007669"/>
    <property type="project" value="UniProtKB-UniRule"/>
</dbReference>
<evidence type="ECO:0000313" key="7">
    <source>
        <dbReference type="EMBL" id="GGJ97636.1"/>
    </source>
</evidence>
<keyword evidence="4 6" id="KW-0658">Purine biosynthesis</keyword>
<reference evidence="7" key="1">
    <citation type="journal article" date="2014" name="Int. J. Syst. Evol. Microbiol.">
        <title>Complete genome sequence of Corynebacterium casei LMG S-19264T (=DSM 44701T), isolated from a smear-ripened cheese.</title>
        <authorList>
            <consortium name="US DOE Joint Genome Institute (JGI-PGF)"/>
            <person name="Walter F."/>
            <person name="Albersmeier A."/>
            <person name="Kalinowski J."/>
            <person name="Ruckert C."/>
        </authorList>
    </citation>
    <scope>NUCLEOTIDE SEQUENCE</scope>
    <source>
        <strain evidence="7">JCM 12580</strain>
    </source>
</reference>
<evidence type="ECO:0000313" key="8">
    <source>
        <dbReference type="Proteomes" id="UP000658382"/>
    </source>
</evidence>
<name>A0A917PY26_9BACI</name>
<dbReference type="NCBIfam" id="TIGR00302">
    <property type="entry name" value="phosphoribosylformylglycinamidine synthase subunit PurS"/>
    <property type="match status" value="1"/>
</dbReference>
<evidence type="ECO:0000256" key="2">
    <source>
        <dbReference type="ARBA" id="ARBA00022598"/>
    </source>
</evidence>
<protein>
    <recommendedName>
        <fullName evidence="6">Phosphoribosylformylglycinamidine synthase subunit PurS</fullName>
        <shortName evidence="6">FGAM synthase</shortName>
        <ecNumber evidence="6">6.3.5.3</ecNumber>
    </recommendedName>
    <alternativeName>
        <fullName evidence="6">Formylglycinamide ribonucleotide amidotransferase subunit III</fullName>
        <shortName evidence="6">FGAR amidotransferase III</shortName>
        <shortName evidence="6">FGAR-AT III</shortName>
    </alternativeName>
    <alternativeName>
        <fullName evidence="6">Phosphoribosylformylglycinamidine synthase subunit III</fullName>
    </alternativeName>
</protein>
<dbReference type="Pfam" id="PF02700">
    <property type="entry name" value="PurS"/>
    <property type="match status" value="1"/>
</dbReference>
<accession>A0A917PY26</accession>
<evidence type="ECO:0000256" key="3">
    <source>
        <dbReference type="ARBA" id="ARBA00022741"/>
    </source>
</evidence>
<comment type="subunit">
    <text evidence="6">Part of the FGAM synthase complex composed of 1 PurL, 1 PurQ and 2 PurS subunits.</text>
</comment>
<dbReference type="PANTHER" id="PTHR34696:SF1">
    <property type="entry name" value="PHOSPHORIBOSYLFORMYLGLYCINAMIDINE SYNTHASE SUBUNIT PURS"/>
    <property type="match status" value="1"/>
</dbReference>
<keyword evidence="2 6" id="KW-0436">Ligase</keyword>
<reference evidence="7" key="2">
    <citation type="submission" date="2020-09" db="EMBL/GenBank/DDBJ databases">
        <authorList>
            <person name="Sun Q."/>
            <person name="Ohkuma M."/>
        </authorList>
    </citation>
    <scope>NUCLEOTIDE SEQUENCE</scope>
    <source>
        <strain evidence="7">JCM 12580</strain>
    </source>
</reference>
<dbReference type="InterPro" id="IPR003850">
    <property type="entry name" value="PurS"/>
</dbReference>
<keyword evidence="5 6" id="KW-0067">ATP-binding</keyword>
<dbReference type="NCBIfam" id="NF004630">
    <property type="entry name" value="PRK05974.1"/>
    <property type="match status" value="1"/>
</dbReference>
<evidence type="ECO:0000256" key="4">
    <source>
        <dbReference type="ARBA" id="ARBA00022755"/>
    </source>
</evidence>
<dbReference type="EC" id="6.3.5.3" evidence="6"/>
<dbReference type="SUPFAM" id="SSF82697">
    <property type="entry name" value="PurS-like"/>
    <property type="match status" value="1"/>
</dbReference>
<organism evidence="7 8">
    <name type="scientific">Lentibacillus kapialis</name>
    <dbReference type="NCBI Taxonomy" id="340214"/>
    <lineage>
        <taxon>Bacteria</taxon>
        <taxon>Bacillati</taxon>
        <taxon>Bacillota</taxon>
        <taxon>Bacilli</taxon>
        <taxon>Bacillales</taxon>
        <taxon>Bacillaceae</taxon>
        <taxon>Lentibacillus</taxon>
    </lineage>
</organism>
<dbReference type="Proteomes" id="UP000658382">
    <property type="component" value="Unassembled WGS sequence"/>
</dbReference>
<dbReference type="InterPro" id="IPR036604">
    <property type="entry name" value="PurS-like_sf"/>
</dbReference>
<evidence type="ECO:0000256" key="6">
    <source>
        <dbReference type="HAMAP-Rule" id="MF_01926"/>
    </source>
</evidence>
<dbReference type="AlphaFoldDB" id="A0A917PY26"/>
<comment type="catalytic activity">
    <reaction evidence="6">
        <text>N(2)-formyl-N(1)-(5-phospho-beta-D-ribosyl)glycinamide + L-glutamine + ATP + H2O = 2-formamido-N(1)-(5-O-phospho-beta-D-ribosyl)acetamidine + L-glutamate + ADP + phosphate + H(+)</text>
        <dbReference type="Rhea" id="RHEA:17129"/>
        <dbReference type="ChEBI" id="CHEBI:15377"/>
        <dbReference type="ChEBI" id="CHEBI:15378"/>
        <dbReference type="ChEBI" id="CHEBI:29985"/>
        <dbReference type="ChEBI" id="CHEBI:30616"/>
        <dbReference type="ChEBI" id="CHEBI:43474"/>
        <dbReference type="ChEBI" id="CHEBI:58359"/>
        <dbReference type="ChEBI" id="CHEBI:147286"/>
        <dbReference type="ChEBI" id="CHEBI:147287"/>
        <dbReference type="ChEBI" id="CHEBI:456216"/>
        <dbReference type="EC" id="6.3.5.3"/>
    </reaction>
</comment>
<dbReference type="Gene3D" id="3.30.1280.10">
    <property type="entry name" value="Phosphoribosylformylglycinamidine synthase subunit PurS"/>
    <property type="match status" value="1"/>
</dbReference>
<evidence type="ECO:0000256" key="5">
    <source>
        <dbReference type="ARBA" id="ARBA00022840"/>
    </source>
</evidence>
<dbReference type="EMBL" id="BMNQ01000026">
    <property type="protein sequence ID" value="GGJ97636.1"/>
    <property type="molecule type" value="Genomic_DNA"/>
</dbReference>